<protein>
    <submittedName>
        <fullName evidence="1">DNA polymerase III subunit chi</fullName>
    </submittedName>
</protein>
<evidence type="ECO:0000313" key="2">
    <source>
        <dbReference type="Proteomes" id="UP000048908"/>
    </source>
</evidence>
<dbReference type="Proteomes" id="UP000048908">
    <property type="component" value="Unassembled WGS sequence"/>
</dbReference>
<dbReference type="SUPFAM" id="SSF102400">
    <property type="entry name" value="DNA polymerase III chi subunit"/>
    <property type="match status" value="1"/>
</dbReference>
<organism evidence="1 2">
    <name type="scientific">Jannaschia rubra</name>
    <dbReference type="NCBI Taxonomy" id="282197"/>
    <lineage>
        <taxon>Bacteria</taxon>
        <taxon>Pseudomonadati</taxon>
        <taxon>Pseudomonadota</taxon>
        <taxon>Alphaproteobacteria</taxon>
        <taxon>Rhodobacterales</taxon>
        <taxon>Roseobacteraceae</taxon>
        <taxon>Jannaschia</taxon>
    </lineage>
</organism>
<dbReference type="OrthoDB" id="9795973at2"/>
<accession>A0A0M6XMW3</accession>
<dbReference type="GO" id="GO:0003677">
    <property type="term" value="F:DNA binding"/>
    <property type="evidence" value="ECO:0007669"/>
    <property type="project" value="InterPro"/>
</dbReference>
<keyword evidence="2" id="KW-1185">Reference proteome</keyword>
<gene>
    <name evidence="1" type="ORF">JAN5088_01184</name>
</gene>
<dbReference type="InterPro" id="IPR036768">
    <property type="entry name" value="PolIII_chi_sf"/>
</dbReference>
<reference evidence="1 2" key="1">
    <citation type="submission" date="2015-07" db="EMBL/GenBank/DDBJ databases">
        <authorList>
            <person name="Noorani M."/>
        </authorList>
    </citation>
    <scope>NUCLEOTIDE SEQUENCE [LARGE SCALE GENOMIC DNA]</scope>
    <source>
        <strain evidence="1 2">CECT 5088</strain>
    </source>
</reference>
<dbReference type="Pfam" id="PF04364">
    <property type="entry name" value="DNA_pol3_chi"/>
    <property type="match status" value="1"/>
</dbReference>
<dbReference type="PANTHER" id="PTHR38767">
    <property type="entry name" value="DNA POLYMERASE III SUBUNIT CHI"/>
    <property type="match status" value="1"/>
</dbReference>
<dbReference type="STRING" id="282197.SAMN04488517_10520"/>
<dbReference type="InterPro" id="IPR007459">
    <property type="entry name" value="DNA_pol3_chi"/>
</dbReference>
<dbReference type="PANTHER" id="PTHR38767:SF1">
    <property type="entry name" value="DNA POLYMERASE III SUBUNIT CHI"/>
    <property type="match status" value="1"/>
</dbReference>
<sequence length="153" mass="16882">MGEVYFYHLTREPVEATLATLLDRARRQEWRVAVRGGDAERLERLDQKLWLGPVDAFLAHGLAGGPHDARQPILLTTGSADNAPDCLMVVDGADVAAEEVAAMQRTCILFDGLDGEALSRARQQWKALTEAGCGARYWSEETGKWQEKASKNV</sequence>
<name>A0A0M6XMW3_9RHOB</name>
<dbReference type="EMBL" id="CXPG01000013">
    <property type="protein sequence ID" value="CTQ32419.1"/>
    <property type="molecule type" value="Genomic_DNA"/>
</dbReference>
<proteinExistence type="predicted"/>
<dbReference type="NCBIfam" id="NF004347">
    <property type="entry name" value="PRK05728.1-4"/>
    <property type="match status" value="1"/>
</dbReference>
<dbReference type="RefSeq" id="WP_055681867.1">
    <property type="nucleotide sequence ID" value="NZ_CXPG01000013.1"/>
</dbReference>
<evidence type="ECO:0000313" key="1">
    <source>
        <dbReference type="EMBL" id="CTQ32419.1"/>
    </source>
</evidence>
<dbReference type="GO" id="GO:0032298">
    <property type="term" value="P:positive regulation of DNA-templated DNA replication initiation"/>
    <property type="evidence" value="ECO:0007669"/>
    <property type="project" value="TreeGrafter"/>
</dbReference>
<dbReference type="GO" id="GO:0006260">
    <property type="term" value="P:DNA replication"/>
    <property type="evidence" value="ECO:0007669"/>
    <property type="project" value="InterPro"/>
</dbReference>
<dbReference type="GO" id="GO:0003887">
    <property type="term" value="F:DNA-directed DNA polymerase activity"/>
    <property type="evidence" value="ECO:0007669"/>
    <property type="project" value="InterPro"/>
</dbReference>
<dbReference type="Gene3D" id="3.40.50.10110">
    <property type="entry name" value="DNA polymerase III subunit chi"/>
    <property type="match status" value="1"/>
</dbReference>
<dbReference type="AlphaFoldDB" id="A0A0M6XMW3"/>